<keyword evidence="4" id="KW-0966">Cell projection</keyword>
<dbReference type="Gene3D" id="2.30.290.10">
    <property type="entry name" value="BH3618-like"/>
    <property type="match status" value="1"/>
</dbReference>
<dbReference type="InterPro" id="IPR003775">
    <property type="entry name" value="Flagellar_assembly_factor_FliW"/>
</dbReference>
<keyword evidence="2" id="KW-1005">Bacterial flagellum biogenesis</keyword>
<dbReference type="PANTHER" id="PTHR39190">
    <property type="entry name" value="FLAGELLAR ASSEMBLY FACTOR FLIW"/>
    <property type="match status" value="1"/>
</dbReference>
<keyword evidence="3" id="KW-0810">Translation regulation</keyword>
<name>A0ABX8DAZ3_9CELL</name>
<dbReference type="Pfam" id="PF02623">
    <property type="entry name" value="FliW"/>
    <property type="match status" value="1"/>
</dbReference>
<keyword evidence="4" id="KW-0282">Flagellum</keyword>
<evidence type="ECO:0000256" key="1">
    <source>
        <dbReference type="ARBA" id="ARBA00022490"/>
    </source>
</evidence>
<evidence type="ECO:0000256" key="2">
    <source>
        <dbReference type="ARBA" id="ARBA00022795"/>
    </source>
</evidence>
<proteinExistence type="predicted"/>
<reference evidence="4 5" key="1">
    <citation type="submission" date="2021-05" db="EMBL/GenBank/DDBJ databases">
        <title>Novel species in genus Cellulomonas.</title>
        <authorList>
            <person name="Zhang G."/>
        </authorList>
    </citation>
    <scope>NUCLEOTIDE SEQUENCE [LARGE SCALE GENOMIC DNA]</scope>
    <source>
        <strain evidence="5">zg-ZUI222</strain>
    </source>
</reference>
<dbReference type="RefSeq" id="WP_207340487.1">
    <property type="nucleotide sequence ID" value="NZ_CP074405.1"/>
</dbReference>
<evidence type="ECO:0000313" key="5">
    <source>
        <dbReference type="Proteomes" id="UP000677804"/>
    </source>
</evidence>
<dbReference type="SUPFAM" id="SSF141457">
    <property type="entry name" value="BH3618-like"/>
    <property type="match status" value="1"/>
</dbReference>
<accession>A0ABX8DAZ3</accession>
<protein>
    <submittedName>
        <fullName evidence="4">Flagellar assembly protein FliW</fullName>
    </submittedName>
</protein>
<evidence type="ECO:0000313" key="4">
    <source>
        <dbReference type="EMBL" id="QVI63012.1"/>
    </source>
</evidence>
<keyword evidence="1" id="KW-0963">Cytoplasm</keyword>
<dbReference type="PANTHER" id="PTHR39190:SF1">
    <property type="entry name" value="FLAGELLAR ASSEMBLY FACTOR FLIW"/>
    <property type="match status" value="1"/>
</dbReference>
<dbReference type="InterPro" id="IPR024046">
    <property type="entry name" value="Flagellar_assmbl_FliW_dom_sf"/>
</dbReference>
<sequence length="148" mass="15304">MTAVQEALVTVTTPAGPREVPATLRVPGGLPGLPGHDAYALDPLDGTGVLFALRSEPSDGPAVRLFAVEPHAFFPDYAPELPAGGLAALGLDVEQDGAPVLLAVVHPADDDRDRPTANLLAPLVVHPRDGRVAQVVLDSDHPLRAPLG</sequence>
<dbReference type="EMBL" id="CP074405">
    <property type="protein sequence ID" value="QVI63012.1"/>
    <property type="molecule type" value="Genomic_DNA"/>
</dbReference>
<keyword evidence="4" id="KW-0969">Cilium</keyword>
<gene>
    <name evidence="4" type="ORF">KG103_03560</name>
</gene>
<evidence type="ECO:0000256" key="3">
    <source>
        <dbReference type="ARBA" id="ARBA00022845"/>
    </source>
</evidence>
<organism evidence="4 5">
    <name type="scientific">Cellulomonas wangleii</name>
    <dbReference type="NCBI Taxonomy" id="2816956"/>
    <lineage>
        <taxon>Bacteria</taxon>
        <taxon>Bacillati</taxon>
        <taxon>Actinomycetota</taxon>
        <taxon>Actinomycetes</taxon>
        <taxon>Micrococcales</taxon>
        <taxon>Cellulomonadaceae</taxon>
        <taxon>Cellulomonas</taxon>
    </lineage>
</organism>
<dbReference type="Proteomes" id="UP000677804">
    <property type="component" value="Chromosome"/>
</dbReference>
<keyword evidence="5" id="KW-1185">Reference proteome</keyword>